<dbReference type="Proteomes" id="UP001249851">
    <property type="component" value="Unassembled WGS sequence"/>
</dbReference>
<evidence type="ECO:0000256" key="4">
    <source>
        <dbReference type="ARBA" id="ARBA00023242"/>
    </source>
</evidence>
<dbReference type="GO" id="GO:0005694">
    <property type="term" value="C:chromosome"/>
    <property type="evidence" value="ECO:0007669"/>
    <property type="project" value="TreeGrafter"/>
</dbReference>
<dbReference type="Gene3D" id="3.40.50.300">
    <property type="entry name" value="P-loop containing nucleotide triphosphate hydrolases"/>
    <property type="match status" value="1"/>
</dbReference>
<dbReference type="EMBL" id="JARQWQ010000072">
    <property type="protein sequence ID" value="KAK2554054.1"/>
    <property type="molecule type" value="Genomic_DNA"/>
</dbReference>
<proteinExistence type="inferred from homology"/>
<keyword evidence="6" id="KW-0547">Nucleotide-binding</keyword>
<dbReference type="GO" id="GO:0003677">
    <property type="term" value="F:DNA binding"/>
    <property type="evidence" value="ECO:0007669"/>
    <property type="project" value="UniProtKB-KW"/>
</dbReference>
<keyword evidence="4" id="KW-0539">Nucleus</keyword>
<evidence type="ECO:0000256" key="2">
    <source>
        <dbReference type="ARBA" id="ARBA00023125"/>
    </source>
</evidence>
<evidence type="ECO:0000313" key="7">
    <source>
        <dbReference type="Proteomes" id="UP001249851"/>
    </source>
</evidence>
<keyword evidence="2" id="KW-0238">DNA-binding</keyword>
<dbReference type="GO" id="GO:0043138">
    <property type="term" value="F:3'-5' DNA helicase activity"/>
    <property type="evidence" value="ECO:0007669"/>
    <property type="project" value="TreeGrafter"/>
</dbReference>
<dbReference type="GO" id="GO:0005634">
    <property type="term" value="C:nucleus"/>
    <property type="evidence" value="ECO:0007669"/>
    <property type="project" value="TreeGrafter"/>
</dbReference>
<dbReference type="PROSITE" id="PS51192">
    <property type="entry name" value="HELICASE_ATP_BIND_1"/>
    <property type="match status" value="1"/>
</dbReference>
<dbReference type="Pfam" id="PF00270">
    <property type="entry name" value="DEAD"/>
    <property type="match status" value="1"/>
</dbReference>
<evidence type="ECO:0000256" key="1">
    <source>
        <dbReference type="ARBA" id="ARBA00005446"/>
    </source>
</evidence>
<evidence type="ECO:0000259" key="5">
    <source>
        <dbReference type="PROSITE" id="PS51192"/>
    </source>
</evidence>
<keyword evidence="6" id="KW-0347">Helicase</keyword>
<reference evidence="6" key="1">
    <citation type="journal article" date="2023" name="G3 (Bethesda)">
        <title>Whole genome assembly and annotation of the endangered Caribbean coral Acropora cervicornis.</title>
        <authorList>
            <person name="Selwyn J.D."/>
            <person name="Vollmer S.V."/>
        </authorList>
    </citation>
    <scope>NUCLEOTIDE SEQUENCE</scope>
    <source>
        <strain evidence="6">K2</strain>
    </source>
</reference>
<evidence type="ECO:0000256" key="3">
    <source>
        <dbReference type="ARBA" id="ARBA00023235"/>
    </source>
</evidence>
<dbReference type="GO" id="GO:0000724">
    <property type="term" value="P:double-strand break repair via homologous recombination"/>
    <property type="evidence" value="ECO:0007669"/>
    <property type="project" value="TreeGrafter"/>
</dbReference>
<dbReference type="GO" id="GO:0009378">
    <property type="term" value="F:four-way junction helicase activity"/>
    <property type="evidence" value="ECO:0007669"/>
    <property type="project" value="TreeGrafter"/>
</dbReference>
<sequence>MADIGAHELSSAFKCILERFHIEKFRETQLEAIINLLQGKDVLVLQPTGSGKSLIFQSFPLIIDELRKPVRSSCALVISPLNSLMQDQVRFLTSIGIKAAFIGEEQNDENIKKGVEAGLFQVVFGSPASFLGSSRWRAMLTSATYSERLCLIAIDEAHCIQHW</sequence>
<feature type="domain" description="Helicase ATP-binding" evidence="5">
    <location>
        <begin position="33"/>
        <end position="163"/>
    </location>
</feature>
<protein>
    <submittedName>
        <fullName evidence="6">ATP-dependent DNA helicase hus2/rqh1</fullName>
    </submittedName>
</protein>
<dbReference type="AlphaFoldDB" id="A0AAD9Q3I7"/>
<dbReference type="SUPFAM" id="SSF52540">
    <property type="entry name" value="P-loop containing nucleoside triphosphate hydrolases"/>
    <property type="match status" value="1"/>
</dbReference>
<evidence type="ECO:0000313" key="6">
    <source>
        <dbReference type="EMBL" id="KAK2554054.1"/>
    </source>
</evidence>
<keyword evidence="6" id="KW-0067">ATP-binding</keyword>
<organism evidence="6 7">
    <name type="scientific">Acropora cervicornis</name>
    <name type="common">Staghorn coral</name>
    <dbReference type="NCBI Taxonomy" id="6130"/>
    <lineage>
        <taxon>Eukaryota</taxon>
        <taxon>Metazoa</taxon>
        <taxon>Cnidaria</taxon>
        <taxon>Anthozoa</taxon>
        <taxon>Hexacorallia</taxon>
        <taxon>Scleractinia</taxon>
        <taxon>Astrocoeniina</taxon>
        <taxon>Acroporidae</taxon>
        <taxon>Acropora</taxon>
    </lineage>
</organism>
<keyword evidence="3" id="KW-0413">Isomerase</keyword>
<accession>A0AAD9Q3I7</accession>
<dbReference type="PANTHER" id="PTHR13710:SF153">
    <property type="entry name" value="RECQ-LIKE DNA HELICASE BLM"/>
    <property type="match status" value="1"/>
</dbReference>
<comment type="similarity">
    <text evidence="1">Belongs to the helicase family. RecQ subfamily.</text>
</comment>
<dbReference type="GO" id="GO:0005737">
    <property type="term" value="C:cytoplasm"/>
    <property type="evidence" value="ECO:0007669"/>
    <property type="project" value="TreeGrafter"/>
</dbReference>
<dbReference type="InterPro" id="IPR011545">
    <property type="entry name" value="DEAD/DEAH_box_helicase_dom"/>
</dbReference>
<dbReference type="InterPro" id="IPR014001">
    <property type="entry name" value="Helicase_ATP-bd"/>
</dbReference>
<keyword evidence="7" id="KW-1185">Reference proteome</keyword>
<dbReference type="InterPro" id="IPR027417">
    <property type="entry name" value="P-loop_NTPase"/>
</dbReference>
<dbReference type="GO" id="GO:0005524">
    <property type="term" value="F:ATP binding"/>
    <property type="evidence" value="ECO:0007669"/>
    <property type="project" value="InterPro"/>
</dbReference>
<keyword evidence="6" id="KW-0378">Hydrolase</keyword>
<name>A0AAD9Q3I7_ACRCE</name>
<reference evidence="6" key="2">
    <citation type="journal article" date="2023" name="Science">
        <title>Genomic signatures of disease resistance in endangered staghorn corals.</title>
        <authorList>
            <person name="Vollmer S.V."/>
            <person name="Selwyn J.D."/>
            <person name="Despard B.A."/>
            <person name="Roesel C.L."/>
        </authorList>
    </citation>
    <scope>NUCLEOTIDE SEQUENCE</scope>
    <source>
        <strain evidence="6">K2</strain>
    </source>
</reference>
<gene>
    <name evidence="6" type="ORF">P5673_024396</name>
</gene>
<comment type="caution">
    <text evidence="6">The sequence shown here is derived from an EMBL/GenBank/DDBJ whole genome shotgun (WGS) entry which is preliminary data.</text>
</comment>
<dbReference type="PANTHER" id="PTHR13710">
    <property type="entry name" value="DNA HELICASE RECQ FAMILY MEMBER"/>
    <property type="match status" value="1"/>
</dbReference>